<comment type="caution">
    <text evidence="1">The sequence shown here is derived from an EMBL/GenBank/DDBJ whole genome shotgun (WGS) entry which is preliminary data.</text>
</comment>
<organism evidence="1 2">
    <name type="scientific">Setomelanomma holmii</name>
    <dbReference type="NCBI Taxonomy" id="210430"/>
    <lineage>
        <taxon>Eukaryota</taxon>
        <taxon>Fungi</taxon>
        <taxon>Dikarya</taxon>
        <taxon>Ascomycota</taxon>
        <taxon>Pezizomycotina</taxon>
        <taxon>Dothideomycetes</taxon>
        <taxon>Pleosporomycetidae</taxon>
        <taxon>Pleosporales</taxon>
        <taxon>Pleosporineae</taxon>
        <taxon>Phaeosphaeriaceae</taxon>
        <taxon>Setomelanomma</taxon>
    </lineage>
</organism>
<accession>A0A9P4LMC1</accession>
<dbReference type="AlphaFoldDB" id="A0A9P4LMC1"/>
<protein>
    <submittedName>
        <fullName evidence="1">Uncharacterized protein</fullName>
    </submittedName>
</protein>
<dbReference type="EMBL" id="ML978200">
    <property type="protein sequence ID" value="KAF2029522.1"/>
    <property type="molecule type" value="Genomic_DNA"/>
</dbReference>
<gene>
    <name evidence="1" type="ORF">EK21DRAFT_112894</name>
</gene>
<dbReference type="Proteomes" id="UP000799777">
    <property type="component" value="Unassembled WGS sequence"/>
</dbReference>
<reference evidence="1" key="1">
    <citation type="journal article" date="2020" name="Stud. Mycol.">
        <title>101 Dothideomycetes genomes: a test case for predicting lifestyles and emergence of pathogens.</title>
        <authorList>
            <person name="Haridas S."/>
            <person name="Albert R."/>
            <person name="Binder M."/>
            <person name="Bloem J."/>
            <person name="Labutti K."/>
            <person name="Salamov A."/>
            <person name="Andreopoulos B."/>
            <person name="Baker S."/>
            <person name="Barry K."/>
            <person name="Bills G."/>
            <person name="Bluhm B."/>
            <person name="Cannon C."/>
            <person name="Castanera R."/>
            <person name="Culley D."/>
            <person name="Daum C."/>
            <person name="Ezra D."/>
            <person name="Gonzalez J."/>
            <person name="Henrissat B."/>
            <person name="Kuo A."/>
            <person name="Liang C."/>
            <person name="Lipzen A."/>
            <person name="Lutzoni F."/>
            <person name="Magnuson J."/>
            <person name="Mondo S."/>
            <person name="Nolan M."/>
            <person name="Ohm R."/>
            <person name="Pangilinan J."/>
            <person name="Park H.-J."/>
            <person name="Ramirez L."/>
            <person name="Alfaro M."/>
            <person name="Sun H."/>
            <person name="Tritt A."/>
            <person name="Yoshinaga Y."/>
            <person name="Zwiers L.-H."/>
            <person name="Turgeon B."/>
            <person name="Goodwin S."/>
            <person name="Spatafora J."/>
            <person name="Crous P."/>
            <person name="Grigoriev I."/>
        </authorList>
    </citation>
    <scope>NUCLEOTIDE SEQUENCE</scope>
    <source>
        <strain evidence="1">CBS 110217</strain>
    </source>
</reference>
<sequence>MDSPPAAVINANEGSETKPLVVIQDIDTPTAKSLAKSLIAKDEVNIVGLKNTTSTDPDVLLDTETDLSLTMLHLPDTSVLELRAAYRPATTVYLNISLSQYLHEHSTLSLASVSRKTPEEVAALRQWQDCRNILDAVPDLKHVILCGGDDEGRERHGLGEGVRMSKLEKAIRMYILRDMEGVEVTTVKAQARSGNRTVKRDGDFFSFNSNGDWTSSTTSTTSTTATDLDYPFLAKYVHDEPDDEFDFSTKVYTCGRVLDEDEAEKTSIEMVRKGFKNPTVWNAEFGTRNVNGRDRRDWLIY</sequence>
<name>A0A9P4LMC1_9PLEO</name>
<evidence type="ECO:0000313" key="1">
    <source>
        <dbReference type="EMBL" id="KAF2029522.1"/>
    </source>
</evidence>
<evidence type="ECO:0000313" key="2">
    <source>
        <dbReference type="Proteomes" id="UP000799777"/>
    </source>
</evidence>
<keyword evidence="2" id="KW-1185">Reference proteome</keyword>
<proteinExistence type="predicted"/>